<dbReference type="SMART" id="SM00388">
    <property type="entry name" value="HisKA"/>
    <property type="match status" value="1"/>
</dbReference>
<dbReference type="CDD" id="cd00082">
    <property type="entry name" value="HisKA"/>
    <property type="match status" value="1"/>
</dbReference>
<gene>
    <name evidence="10" type="ORF">Voc01_079480</name>
</gene>
<feature type="domain" description="Histidine kinase" evidence="9">
    <location>
        <begin position="92"/>
        <end position="307"/>
    </location>
</feature>
<evidence type="ECO:0000313" key="10">
    <source>
        <dbReference type="EMBL" id="GIJ73031.1"/>
    </source>
</evidence>
<evidence type="ECO:0000256" key="7">
    <source>
        <dbReference type="ARBA" id="ARBA00023012"/>
    </source>
</evidence>
<feature type="transmembrane region" description="Helical" evidence="8">
    <location>
        <begin position="21"/>
        <end position="39"/>
    </location>
</feature>
<dbReference type="GO" id="GO:0000155">
    <property type="term" value="F:phosphorelay sensor kinase activity"/>
    <property type="evidence" value="ECO:0007669"/>
    <property type="project" value="InterPro"/>
</dbReference>
<dbReference type="SUPFAM" id="SSF55874">
    <property type="entry name" value="ATPase domain of HSP90 chaperone/DNA topoisomerase II/histidine kinase"/>
    <property type="match status" value="1"/>
</dbReference>
<dbReference type="SMART" id="SM00387">
    <property type="entry name" value="HATPase_c"/>
    <property type="match status" value="1"/>
</dbReference>
<keyword evidence="11" id="KW-1185">Reference proteome</keyword>
<dbReference type="CDD" id="cd00075">
    <property type="entry name" value="HATPase"/>
    <property type="match status" value="1"/>
</dbReference>
<dbReference type="SUPFAM" id="SSF47384">
    <property type="entry name" value="Homodimeric domain of signal transducing histidine kinase"/>
    <property type="match status" value="1"/>
</dbReference>
<keyword evidence="8" id="KW-0472">Membrane</keyword>
<dbReference type="InterPro" id="IPR036097">
    <property type="entry name" value="HisK_dim/P_sf"/>
</dbReference>
<evidence type="ECO:0000259" key="9">
    <source>
        <dbReference type="PROSITE" id="PS50109"/>
    </source>
</evidence>
<evidence type="ECO:0000256" key="2">
    <source>
        <dbReference type="ARBA" id="ARBA00004236"/>
    </source>
</evidence>
<evidence type="ECO:0000256" key="5">
    <source>
        <dbReference type="ARBA" id="ARBA00022679"/>
    </source>
</evidence>
<proteinExistence type="predicted"/>
<evidence type="ECO:0000313" key="11">
    <source>
        <dbReference type="Proteomes" id="UP000635606"/>
    </source>
</evidence>
<dbReference type="GO" id="GO:0005886">
    <property type="term" value="C:plasma membrane"/>
    <property type="evidence" value="ECO:0007669"/>
    <property type="project" value="UniProtKB-SubCell"/>
</dbReference>
<dbReference type="PANTHER" id="PTHR43711:SF1">
    <property type="entry name" value="HISTIDINE KINASE 1"/>
    <property type="match status" value="1"/>
</dbReference>
<dbReference type="Pfam" id="PF02518">
    <property type="entry name" value="HATPase_c"/>
    <property type="match status" value="1"/>
</dbReference>
<dbReference type="InterPro" id="IPR004358">
    <property type="entry name" value="Sig_transdc_His_kin-like_C"/>
</dbReference>
<dbReference type="InterPro" id="IPR050736">
    <property type="entry name" value="Sensor_HK_Regulatory"/>
</dbReference>
<evidence type="ECO:0000256" key="8">
    <source>
        <dbReference type="SAM" id="Phobius"/>
    </source>
</evidence>
<dbReference type="Gene3D" id="3.30.565.10">
    <property type="entry name" value="Histidine kinase-like ATPase, C-terminal domain"/>
    <property type="match status" value="1"/>
</dbReference>
<keyword evidence="4" id="KW-0597">Phosphoprotein</keyword>
<comment type="caution">
    <text evidence="10">The sequence shown here is derived from an EMBL/GenBank/DDBJ whole genome shotgun (WGS) entry which is preliminary data.</text>
</comment>
<keyword evidence="8" id="KW-0812">Transmembrane</keyword>
<dbReference type="PANTHER" id="PTHR43711">
    <property type="entry name" value="TWO-COMPONENT HISTIDINE KINASE"/>
    <property type="match status" value="1"/>
</dbReference>
<dbReference type="InterPro" id="IPR003594">
    <property type="entry name" value="HATPase_dom"/>
</dbReference>
<dbReference type="RefSeq" id="WP_203932860.1">
    <property type="nucleotide sequence ID" value="NZ_BOPH01000108.1"/>
</dbReference>
<keyword evidence="7" id="KW-0902">Two-component regulatory system</keyword>
<sequence>MTADVAADRRRGPAHWVAARGLRLGWVAAAVGVAAVVGFGAAGLWALATASAGLAAGVVVAATGTRQVTRAQRAELENLTAQVDRRAEQVAALGHELRTPLTMIKGAADLLLERTPGPLTAAQERFLQVIGHQCTHVVALCESLLTQAKIEAGLFTPRLERADVSVLARDVVTAMRPLCAQRQQRITLDTPQVTPRIPADPLLIAQAMTNLVSNASRFTTIGGNIDVRVMAVDTGVAIYVTDDGAGMSREQRQRLFHRFATGRPLEDGTGLGLVITKTIVELHGGSIMVDTASARGTTFLFTLPAGTSGKAGPA</sequence>
<dbReference type="Proteomes" id="UP000635606">
    <property type="component" value="Unassembled WGS sequence"/>
</dbReference>
<dbReference type="EMBL" id="BOPH01000108">
    <property type="protein sequence ID" value="GIJ73031.1"/>
    <property type="molecule type" value="Genomic_DNA"/>
</dbReference>
<dbReference type="Pfam" id="PF00512">
    <property type="entry name" value="HisKA"/>
    <property type="match status" value="1"/>
</dbReference>
<organism evidence="10 11">
    <name type="scientific">Virgisporangium ochraceum</name>
    <dbReference type="NCBI Taxonomy" id="65505"/>
    <lineage>
        <taxon>Bacteria</taxon>
        <taxon>Bacillati</taxon>
        <taxon>Actinomycetota</taxon>
        <taxon>Actinomycetes</taxon>
        <taxon>Micromonosporales</taxon>
        <taxon>Micromonosporaceae</taxon>
        <taxon>Virgisporangium</taxon>
    </lineage>
</organism>
<dbReference type="InterPro" id="IPR005467">
    <property type="entry name" value="His_kinase_dom"/>
</dbReference>
<accession>A0A8J4EFS9</accession>
<dbReference type="PROSITE" id="PS50109">
    <property type="entry name" value="HIS_KIN"/>
    <property type="match status" value="1"/>
</dbReference>
<dbReference type="PRINTS" id="PR00344">
    <property type="entry name" value="BCTRLSENSOR"/>
</dbReference>
<dbReference type="AlphaFoldDB" id="A0A8J4EFS9"/>
<dbReference type="InterPro" id="IPR003661">
    <property type="entry name" value="HisK_dim/P_dom"/>
</dbReference>
<comment type="catalytic activity">
    <reaction evidence="1">
        <text>ATP + protein L-histidine = ADP + protein N-phospho-L-histidine.</text>
        <dbReference type="EC" id="2.7.13.3"/>
    </reaction>
</comment>
<reference evidence="10" key="1">
    <citation type="submission" date="2021-01" db="EMBL/GenBank/DDBJ databases">
        <title>Whole genome shotgun sequence of Virgisporangium ochraceum NBRC 16418.</title>
        <authorList>
            <person name="Komaki H."/>
            <person name="Tamura T."/>
        </authorList>
    </citation>
    <scope>NUCLEOTIDE SEQUENCE</scope>
    <source>
        <strain evidence="10">NBRC 16418</strain>
    </source>
</reference>
<name>A0A8J4EFS9_9ACTN</name>
<evidence type="ECO:0000256" key="1">
    <source>
        <dbReference type="ARBA" id="ARBA00000085"/>
    </source>
</evidence>
<keyword evidence="6" id="KW-0418">Kinase</keyword>
<dbReference type="InterPro" id="IPR036890">
    <property type="entry name" value="HATPase_C_sf"/>
</dbReference>
<protein>
    <recommendedName>
        <fullName evidence="3">histidine kinase</fullName>
        <ecNumber evidence="3">2.7.13.3</ecNumber>
    </recommendedName>
</protein>
<keyword evidence="5" id="KW-0808">Transferase</keyword>
<evidence type="ECO:0000256" key="4">
    <source>
        <dbReference type="ARBA" id="ARBA00022553"/>
    </source>
</evidence>
<keyword evidence="8" id="KW-1133">Transmembrane helix</keyword>
<evidence type="ECO:0000256" key="6">
    <source>
        <dbReference type="ARBA" id="ARBA00022777"/>
    </source>
</evidence>
<dbReference type="Gene3D" id="1.10.287.130">
    <property type="match status" value="1"/>
</dbReference>
<comment type="subcellular location">
    <subcellularLocation>
        <location evidence="2">Cell membrane</location>
    </subcellularLocation>
</comment>
<evidence type="ECO:0000256" key="3">
    <source>
        <dbReference type="ARBA" id="ARBA00012438"/>
    </source>
</evidence>
<dbReference type="EC" id="2.7.13.3" evidence="3"/>